<feature type="compositionally biased region" description="Basic and acidic residues" evidence="1">
    <location>
        <begin position="233"/>
        <end position="244"/>
    </location>
</feature>
<feature type="region of interest" description="Disordered" evidence="1">
    <location>
        <begin position="317"/>
        <end position="348"/>
    </location>
</feature>
<feature type="region of interest" description="Disordered" evidence="1">
    <location>
        <begin position="218"/>
        <end position="244"/>
    </location>
</feature>
<feature type="region of interest" description="Disordered" evidence="1">
    <location>
        <begin position="496"/>
        <end position="573"/>
    </location>
</feature>
<sequence>ESPSDDVTEEYPSDDVNFSSVQAPEAIHDETDIYINKDNIVPILKTLALAYTRKEAPTYKDILKAGSMSGFKTAFKYLGKPSLGSTLLKAIRSYTHYLDDDEIEDEETSALGELAEKYLSSHKFKIMFPESLLLHEEDMLQFAMKRKAEEVLTGRSSLSSERDMLVPMPRADPAVHTVLSISPLTWLAVLGGLFSIPYFFTDDTDIAAARDDRPFINRPGPSVWLQPPPHNSRTGEEEFHPHQSIDETEYEAYLREYDEWYKTWYQVYQKHTLHQNPPALQQASPVAQHPVRQHRPVAHQAPRQPRPVTRQPIRQTRPVVQHPPRQPPAPVHKVPQAHRKNQQHHNPPQQLVAAARPVQAIAAPAPRLTPPQGASLPIINSPADPTTNNNFGTFQTSSRNSDSHFKVLQDVPGETSSTAKTPVTTSTTPKTPITLTQSRPIQRPNPSPQPVFRHNTTPKTERGFVPIIKPQALQQASEDSRKSGFSDIKSTDILKTSNATKKAPASSNTKNKATSLKPELKPSLQVTNSGKSKKQEAETTTIRLSPITSGVFKTTRAPTPKPATTPPPGTRHAIFVKTSTDKSVRVVTSSSVVLPNGSQQVNTQDGSLPELERPQRLVQAKDAPALLQIDNSLKQPTIVHAVPVSQPLVQARPPPTVVKAQPVARPQSITPIQPNGGFVRTNIPTHIKVIDHNPETSTPVPITTTTLPPTTTMPIYALDPFYGPRLSRVDVIFHQLGLESEGCREQVVCNIYKNPDVYTPFSDYLSRQLTVKLEELQKPKVSDERILRFFRYLKAAREGQDGNECLSRYPSCPTDTTRLSHKPTFNAFHKVELLMNAGL</sequence>
<proteinExistence type="predicted"/>
<evidence type="ECO:0000313" key="3">
    <source>
        <dbReference type="Proteomes" id="UP001497623"/>
    </source>
</evidence>
<feature type="compositionally biased region" description="Polar residues" evidence="1">
    <location>
        <begin position="538"/>
        <end position="552"/>
    </location>
</feature>
<keyword evidence="3" id="KW-1185">Reference proteome</keyword>
<reference evidence="2 3" key="1">
    <citation type="submission" date="2024-05" db="EMBL/GenBank/DDBJ databases">
        <authorList>
            <person name="Wallberg A."/>
        </authorList>
    </citation>
    <scope>NUCLEOTIDE SEQUENCE [LARGE SCALE GENOMIC DNA]</scope>
</reference>
<organism evidence="2 3">
    <name type="scientific">Meganyctiphanes norvegica</name>
    <name type="common">Northern krill</name>
    <name type="synonym">Thysanopoda norvegica</name>
    <dbReference type="NCBI Taxonomy" id="48144"/>
    <lineage>
        <taxon>Eukaryota</taxon>
        <taxon>Metazoa</taxon>
        <taxon>Ecdysozoa</taxon>
        <taxon>Arthropoda</taxon>
        <taxon>Crustacea</taxon>
        <taxon>Multicrustacea</taxon>
        <taxon>Malacostraca</taxon>
        <taxon>Eumalacostraca</taxon>
        <taxon>Eucarida</taxon>
        <taxon>Euphausiacea</taxon>
        <taxon>Euphausiidae</taxon>
        <taxon>Meganyctiphanes</taxon>
    </lineage>
</organism>
<protein>
    <submittedName>
        <fullName evidence="2">Uncharacterized protein</fullName>
    </submittedName>
</protein>
<feature type="compositionally biased region" description="Pro residues" evidence="1">
    <location>
        <begin position="559"/>
        <end position="569"/>
    </location>
</feature>
<evidence type="ECO:0000313" key="2">
    <source>
        <dbReference type="EMBL" id="CAL4068858.1"/>
    </source>
</evidence>
<feature type="compositionally biased region" description="Low complexity" evidence="1">
    <location>
        <begin position="415"/>
        <end position="436"/>
    </location>
</feature>
<feature type="region of interest" description="Disordered" evidence="1">
    <location>
        <begin position="410"/>
        <end position="466"/>
    </location>
</feature>
<dbReference type="EMBL" id="CAXKWB010003287">
    <property type="protein sequence ID" value="CAL4068858.1"/>
    <property type="molecule type" value="Genomic_DNA"/>
</dbReference>
<dbReference type="Proteomes" id="UP001497623">
    <property type="component" value="Unassembled WGS sequence"/>
</dbReference>
<name>A0AAV2Q3I0_MEGNR</name>
<dbReference type="AlphaFoldDB" id="A0AAV2Q3I0"/>
<evidence type="ECO:0000256" key="1">
    <source>
        <dbReference type="SAM" id="MobiDB-lite"/>
    </source>
</evidence>
<gene>
    <name evidence="2" type="ORF">MNOR_LOCUS7448</name>
</gene>
<comment type="caution">
    <text evidence="2">The sequence shown here is derived from an EMBL/GenBank/DDBJ whole genome shotgun (WGS) entry which is preliminary data.</text>
</comment>
<accession>A0AAV2Q3I0</accession>
<feature type="compositionally biased region" description="Polar residues" evidence="1">
    <location>
        <begin position="496"/>
        <end position="514"/>
    </location>
</feature>
<feature type="non-terminal residue" evidence="2">
    <location>
        <position position="1"/>
    </location>
</feature>